<sequence length="215" mass="25000">MAIPFANNDFVKNVHCKVFHLGANISFRFLLKIKLNNNLRNIITIILMNPSRATATKSDPTIDNIISFFFSKKYAGEIRVLNLFPFYASDANKLGELLEKCKATYGKKYYKILYLNNKLIEKHLDISERVVCAWGGRPSMLKHQQMNYNIQRQAVHDVFNSTNQANVYATCMHTSEDKPYSSLLTNKKNPRHYAYNVKPQCLKCYEVPKKFGFRW</sequence>
<evidence type="ECO:0000313" key="2">
    <source>
        <dbReference type="Proteomes" id="UP000002878"/>
    </source>
</evidence>
<dbReference type="HOGENOM" id="CLU_1286597_0_0_9"/>
<dbReference type="InterPro" id="IPR012441">
    <property type="entry name" value="DUF1643"/>
</dbReference>
<dbReference type="AlphaFoldDB" id="I2C5T9"/>
<proteinExistence type="predicted"/>
<dbReference type="KEGG" id="bya:BANAU_1832"/>
<gene>
    <name evidence="1" type="ORF">MUS_2049</name>
</gene>
<evidence type="ECO:0000313" key="1">
    <source>
        <dbReference type="EMBL" id="AFJ62013.1"/>
    </source>
</evidence>
<dbReference type="PATRIC" id="fig|1126211.3.peg.1963"/>
<evidence type="ECO:0008006" key="3">
    <source>
        <dbReference type="Google" id="ProtNLM"/>
    </source>
</evidence>
<dbReference type="Proteomes" id="UP000002878">
    <property type="component" value="Chromosome"/>
</dbReference>
<dbReference type="RefSeq" id="WP_014417963.1">
    <property type="nucleotide sequence ID" value="NC_017061.1"/>
</dbReference>
<protein>
    <recommendedName>
        <fullName evidence="3">DUF1643 domain-containing protein</fullName>
    </recommendedName>
</protein>
<reference evidence="1 2" key="1">
    <citation type="journal article" date="2012" name="J. Biotechnol.">
        <title>Genome sequence of the plant growth promoting strain Bacillus amyloliquefaciens subsp. plantarum B9601-Y2 and expression of mersacidin and other secondary metabolites.</title>
        <authorList>
            <person name="He P."/>
            <person name="Hao K."/>
            <person name="Blom J."/>
            <person name="Ruckert C."/>
            <person name="Vater J."/>
            <person name="Mao Z."/>
            <person name="Wu Y."/>
            <person name="Hou M."/>
            <person name="He P."/>
            <person name="He Y."/>
            <person name="Borriss R."/>
        </authorList>
    </citation>
    <scope>NUCLEOTIDE SEQUENCE [LARGE SCALE GENOMIC DNA]</scope>
    <source>
        <strain evidence="1">Y2</strain>
    </source>
</reference>
<dbReference type="KEGG" id="bqy:MUS_2049"/>
<organism evidence="1 2">
    <name type="scientific">Bacillus amyloliquefaciens (strain Y2)</name>
    <name type="common">Bacillus amyloliquefaciens subsp. plantarum (strain B9601-Y2)</name>
    <dbReference type="NCBI Taxonomy" id="1155777"/>
    <lineage>
        <taxon>Bacteria</taxon>
        <taxon>Bacillati</taxon>
        <taxon>Bacillota</taxon>
        <taxon>Bacilli</taxon>
        <taxon>Bacillales</taxon>
        <taxon>Bacillaceae</taxon>
        <taxon>Bacillus</taxon>
        <taxon>Bacillus amyloliquefaciens group</taxon>
    </lineage>
</organism>
<dbReference type="EMBL" id="CP003332">
    <property type="protein sequence ID" value="AFJ62013.1"/>
    <property type="molecule type" value="Genomic_DNA"/>
</dbReference>
<name>I2C5T9_BACAY</name>
<dbReference type="Pfam" id="PF07799">
    <property type="entry name" value="DUF1643"/>
    <property type="match status" value="1"/>
</dbReference>
<accession>I2C5T9</accession>